<dbReference type="Proteomes" id="UP000011277">
    <property type="component" value="Segment"/>
</dbReference>
<evidence type="ECO:0000313" key="3">
    <source>
        <dbReference type="Proteomes" id="UP000011277"/>
    </source>
</evidence>
<organismHost>
    <name type="scientific">Zalophus californianus</name>
    <name type="common">California sealion</name>
    <dbReference type="NCBI Taxonomy" id="9704"/>
</organismHost>
<protein>
    <submittedName>
        <fullName evidence="2">Orf3</fullName>
    </submittedName>
</protein>
<keyword evidence="3" id="KW-1185">Reference proteome</keyword>
<sequence length="162" mass="18300">METIAHSGSNTVMSLRSLETVNTEKLQVQTSHKWSQQHQDHGTQREIAHKYNLVPYSKNQEKDHLTQQTSSSETQMTGSSRRQALRELVDLVQKTSYAEWKTLHQNEFDSDSQMSYESTSTESSISLISYPDEGGETPPYTPPVEEGAFTSPFLPVDCSTQI</sequence>
<organism evidence="2 3">
    <name type="scientific">Torque teno zalophus virus 1</name>
    <name type="common">ZcTTV</name>
    <dbReference type="NCBI Taxonomy" id="1218490"/>
    <lineage>
        <taxon>Viruses</taxon>
        <taxon>Monodnaviria</taxon>
        <taxon>Shotokuvirae</taxon>
        <taxon>Commensaviricota</taxon>
        <taxon>Cardeaviricetes</taxon>
        <taxon>Sanitavirales</taxon>
        <taxon>Anelloviridae</taxon>
        <taxon>Sigmatorquevirus</taxon>
        <taxon>Sigmatorquevirus otari1</taxon>
    </lineage>
</organism>
<reference evidence="2 3" key="1">
    <citation type="journal article" date="2009" name="J. Gen. Virol.">
        <title>Novel anellovirus discovered from a mortality event of captive California sea lions.</title>
        <authorList>
            <person name="Ng T.F."/>
            <person name="Suedmeyer W.K."/>
            <person name="Wheeler E."/>
            <person name="Gulland F."/>
            <person name="Breitbart M."/>
        </authorList>
    </citation>
    <scope>NUCLEOTIDE SEQUENCE [LARGE SCALE GENOMIC DNA]</scope>
</reference>
<evidence type="ECO:0000313" key="2">
    <source>
        <dbReference type="EMBL" id="ACN38867.1"/>
    </source>
</evidence>
<proteinExistence type="predicted"/>
<feature type="region of interest" description="Disordered" evidence="1">
    <location>
        <begin position="59"/>
        <end position="82"/>
    </location>
</feature>
<feature type="compositionally biased region" description="Low complexity" evidence="1">
    <location>
        <begin position="66"/>
        <end position="80"/>
    </location>
</feature>
<dbReference type="KEGG" id="vg:7557432"/>
<feature type="compositionally biased region" description="Low complexity" evidence="1">
    <location>
        <begin position="120"/>
        <end position="130"/>
    </location>
</feature>
<feature type="region of interest" description="Disordered" evidence="1">
    <location>
        <begin position="120"/>
        <end position="162"/>
    </location>
</feature>
<dbReference type="RefSeq" id="YP_002640217.1">
    <property type="nucleotide sequence ID" value="NC_012126.1"/>
</dbReference>
<name>C0JSK9_ZCTTV</name>
<dbReference type="EMBL" id="FJ459582">
    <property type="protein sequence ID" value="ACN38867.1"/>
    <property type="molecule type" value="Genomic_DNA"/>
</dbReference>
<dbReference type="GeneID" id="7557432"/>
<evidence type="ECO:0000256" key="1">
    <source>
        <dbReference type="SAM" id="MobiDB-lite"/>
    </source>
</evidence>
<accession>C0JSK9</accession>